<keyword evidence="3" id="KW-0589">Pheromone response</keyword>
<dbReference type="PANTHER" id="PTHR28097">
    <property type="entry name" value="PHEROMONE A FACTOR RECEPTOR"/>
    <property type="match status" value="1"/>
</dbReference>
<organism evidence="12 13">
    <name type="scientific">Pochonia chlamydosporia 170</name>
    <dbReference type="NCBI Taxonomy" id="1380566"/>
    <lineage>
        <taxon>Eukaryota</taxon>
        <taxon>Fungi</taxon>
        <taxon>Dikarya</taxon>
        <taxon>Ascomycota</taxon>
        <taxon>Pezizomycotina</taxon>
        <taxon>Sordariomycetes</taxon>
        <taxon>Hypocreomycetidae</taxon>
        <taxon>Hypocreales</taxon>
        <taxon>Clavicipitaceae</taxon>
        <taxon>Pochonia</taxon>
    </lineage>
</organism>
<keyword evidence="4 11" id="KW-0812">Transmembrane</keyword>
<protein>
    <submittedName>
        <fullName evidence="12">Pheromone receptor</fullName>
    </submittedName>
</protein>
<comment type="subcellular location">
    <subcellularLocation>
        <location evidence="1">Membrane</location>
        <topology evidence="1">Multi-pass membrane protein</topology>
    </subcellularLocation>
</comment>
<dbReference type="Proteomes" id="UP000078397">
    <property type="component" value="Unassembled WGS sequence"/>
</dbReference>
<feature type="transmembrane region" description="Helical" evidence="11">
    <location>
        <begin position="306"/>
        <end position="326"/>
    </location>
</feature>
<evidence type="ECO:0000313" key="13">
    <source>
        <dbReference type="Proteomes" id="UP000078397"/>
    </source>
</evidence>
<dbReference type="Pfam" id="PF02076">
    <property type="entry name" value="STE3"/>
    <property type="match status" value="1"/>
</dbReference>
<comment type="similarity">
    <text evidence="2">Belongs to the G-protein coupled receptor 4 family.</text>
</comment>
<evidence type="ECO:0000256" key="7">
    <source>
        <dbReference type="ARBA" id="ARBA00023136"/>
    </source>
</evidence>
<feature type="transmembrane region" description="Helical" evidence="11">
    <location>
        <begin position="63"/>
        <end position="86"/>
    </location>
</feature>
<dbReference type="STRING" id="1380566.A0A179FYE8"/>
<keyword evidence="13" id="KW-1185">Reference proteome</keyword>
<dbReference type="RefSeq" id="XP_018146795.1">
    <property type="nucleotide sequence ID" value="XM_018291101.1"/>
</dbReference>
<gene>
    <name evidence="12" type="ORF">VFPPC_13324</name>
</gene>
<dbReference type="PANTHER" id="PTHR28097:SF1">
    <property type="entry name" value="PHEROMONE A FACTOR RECEPTOR"/>
    <property type="match status" value="1"/>
</dbReference>
<dbReference type="GO" id="GO:0005886">
    <property type="term" value="C:plasma membrane"/>
    <property type="evidence" value="ECO:0007669"/>
    <property type="project" value="TreeGrafter"/>
</dbReference>
<keyword evidence="9" id="KW-0807">Transducer</keyword>
<keyword evidence="6" id="KW-0297">G-protein coupled receptor</keyword>
<evidence type="ECO:0000256" key="11">
    <source>
        <dbReference type="SAM" id="Phobius"/>
    </source>
</evidence>
<dbReference type="OrthoDB" id="2874149at2759"/>
<dbReference type="GO" id="GO:0000750">
    <property type="term" value="P:pheromone-dependent signal transduction involved in conjugation with cellular fusion"/>
    <property type="evidence" value="ECO:0007669"/>
    <property type="project" value="TreeGrafter"/>
</dbReference>
<sequence length="533" mass="59954">MEASPLHSYNVRGPATIITTAATEGPFNSPAVTANLICRVFLAVVANLVCLVPLRLLYRNGELAAVVLILTVLIKNLETIINALIWRNDDVMSWWAGYGWCDFDAYIHNATIGLFVTCLLAIMRNLSQQVGLMRANALTAQERRRRNLIQALIIFPFPILQVALTWPLTAQRYIVGTLMGCNWIPHPSWPFLVFFVLPPPIFALITTGYAILIYKRYRQFHKTTEPALGSSRRAQQRGQRTKRRLYLMVISILVPFLPIVLALSVVNILEMHGIQPYDYDQVHNHASPFAWNTIIFFSYSQINWTYVNNCYISIATAIPIFVFFGLTKDAINNYRQVFLFFGLGRVFPGLRSEYDPDKMASNNGGSFGSSQLQAVTTTPSKSESPFSFNASSRTIGCGRGHPSHPQAQQPDSHFSVDVEHATQHRRYPGYNPFPFRTRFNIPMPPFLQKFFQRRQGRQRVGSDPQQVPVPSILPMGEAYNPPDSTQANIQTHVWYGGHGDSCSSESSRIARKPVPGSVQVQTAVSRETETLAN</sequence>
<evidence type="ECO:0000256" key="3">
    <source>
        <dbReference type="ARBA" id="ARBA00022507"/>
    </source>
</evidence>
<comment type="caution">
    <text evidence="12">The sequence shown here is derived from an EMBL/GenBank/DDBJ whole genome shotgun (WGS) entry which is preliminary data.</text>
</comment>
<evidence type="ECO:0000313" key="12">
    <source>
        <dbReference type="EMBL" id="OAQ70258.1"/>
    </source>
</evidence>
<dbReference type="EMBL" id="LSBJ02000002">
    <property type="protein sequence ID" value="OAQ70258.1"/>
    <property type="molecule type" value="Genomic_DNA"/>
</dbReference>
<evidence type="ECO:0000256" key="6">
    <source>
        <dbReference type="ARBA" id="ARBA00023040"/>
    </source>
</evidence>
<evidence type="ECO:0000256" key="4">
    <source>
        <dbReference type="ARBA" id="ARBA00022692"/>
    </source>
</evidence>
<proteinExistence type="inferred from homology"/>
<dbReference type="CDD" id="cd14966">
    <property type="entry name" value="7tmD_STE3"/>
    <property type="match status" value="1"/>
</dbReference>
<name>A0A179FYE8_METCM</name>
<dbReference type="PRINTS" id="PR00899">
    <property type="entry name" value="GPCRSTE3"/>
</dbReference>
<feature type="region of interest" description="Disordered" evidence="10">
    <location>
        <begin position="361"/>
        <end position="388"/>
    </location>
</feature>
<evidence type="ECO:0000256" key="2">
    <source>
        <dbReference type="ARBA" id="ARBA00011085"/>
    </source>
</evidence>
<dbReference type="GO" id="GO:0004932">
    <property type="term" value="F:mating-type factor pheromone receptor activity"/>
    <property type="evidence" value="ECO:0007669"/>
    <property type="project" value="InterPro"/>
</dbReference>
<accession>A0A179FYE8</accession>
<feature type="transmembrane region" description="Helical" evidence="11">
    <location>
        <begin position="106"/>
        <end position="127"/>
    </location>
</feature>
<dbReference type="KEGG" id="pchm:VFPPC_13324"/>
<dbReference type="AlphaFoldDB" id="A0A179FYE8"/>
<keyword evidence="7 11" id="KW-0472">Membrane</keyword>
<evidence type="ECO:0000256" key="10">
    <source>
        <dbReference type="SAM" id="MobiDB-lite"/>
    </source>
</evidence>
<feature type="transmembrane region" description="Helical" evidence="11">
    <location>
        <begin position="245"/>
        <end position="269"/>
    </location>
</feature>
<feature type="transmembrane region" description="Helical" evidence="11">
    <location>
        <begin position="34"/>
        <end position="56"/>
    </location>
</feature>
<feature type="transmembrane region" description="Helical" evidence="11">
    <location>
        <begin position="189"/>
        <end position="212"/>
    </location>
</feature>
<feature type="region of interest" description="Disordered" evidence="10">
    <location>
        <begin position="504"/>
        <end position="533"/>
    </location>
</feature>
<reference evidence="12 13" key="1">
    <citation type="journal article" date="2016" name="PLoS Pathog.">
        <title>Biosynthesis of antibiotic leucinostatins in bio-control fungus Purpureocillium lilacinum and their inhibition on phytophthora revealed by genome mining.</title>
        <authorList>
            <person name="Wang G."/>
            <person name="Liu Z."/>
            <person name="Lin R."/>
            <person name="Li E."/>
            <person name="Mao Z."/>
            <person name="Ling J."/>
            <person name="Yang Y."/>
            <person name="Yin W.B."/>
            <person name="Xie B."/>
        </authorList>
    </citation>
    <scope>NUCLEOTIDE SEQUENCE [LARGE SCALE GENOMIC DNA]</scope>
    <source>
        <strain evidence="12">170</strain>
    </source>
</reference>
<dbReference type="InterPro" id="IPR001499">
    <property type="entry name" value="GPCR_STE3"/>
</dbReference>
<dbReference type="GeneID" id="28855095"/>
<keyword evidence="8 12" id="KW-0675">Receptor</keyword>
<keyword evidence="5 11" id="KW-1133">Transmembrane helix</keyword>
<evidence type="ECO:0000256" key="1">
    <source>
        <dbReference type="ARBA" id="ARBA00004141"/>
    </source>
</evidence>
<evidence type="ECO:0000256" key="9">
    <source>
        <dbReference type="ARBA" id="ARBA00023224"/>
    </source>
</evidence>
<evidence type="ECO:0000256" key="5">
    <source>
        <dbReference type="ARBA" id="ARBA00022989"/>
    </source>
</evidence>
<evidence type="ECO:0000256" key="8">
    <source>
        <dbReference type="ARBA" id="ARBA00023170"/>
    </source>
</evidence>
<feature type="transmembrane region" description="Helical" evidence="11">
    <location>
        <begin position="148"/>
        <end position="169"/>
    </location>
</feature>